<name>A0A1M5Y7E0_9BURK</name>
<organism evidence="3 4">
    <name type="scientific">Pollutimonas bauzanensis</name>
    <dbReference type="NCBI Taxonomy" id="658167"/>
    <lineage>
        <taxon>Bacteria</taxon>
        <taxon>Pseudomonadati</taxon>
        <taxon>Pseudomonadota</taxon>
        <taxon>Betaproteobacteria</taxon>
        <taxon>Burkholderiales</taxon>
        <taxon>Alcaligenaceae</taxon>
        <taxon>Pollutimonas</taxon>
    </lineage>
</organism>
<keyword evidence="2" id="KW-0812">Transmembrane</keyword>
<protein>
    <submittedName>
        <fullName evidence="3">Outer membrane protein, multidrug efflux system</fullName>
    </submittedName>
</protein>
<dbReference type="PANTHER" id="PTHR30203">
    <property type="entry name" value="OUTER MEMBRANE CATION EFFLUX PROTEIN"/>
    <property type="match status" value="1"/>
</dbReference>
<dbReference type="Gene3D" id="2.20.200.10">
    <property type="entry name" value="Outer membrane efflux proteins (OEP)"/>
    <property type="match status" value="1"/>
</dbReference>
<dbReference type="NCBIfam" id="TIGR01845">
    <property type="entry name" value="outer_NodT"/>
    <property type="match status" value="1"/>
</dbReference>
<dbReference type="Gene3D" id="1.20.1600.10">
    <property type="entry name" value="Outer membrane efflux proteins (OEP)"/>
    <property type="match status" value="1"/>
</dbReference>
<dbReference type="GO" id="GO:0005886">
    <property type="term" value="C:plasma membrane"/>
    <property type="evidence" value="ECO:0007669"/>
    <property type="project" value="UniProtKB-SubCell"/>
</dbReference>
<dbReference type="AlphaFoldDB" id="A0A1M5Y7E0"/>
<keyword evidence="2" id="KW-1134">Transmembrane beta strand</keyword>
<dbReference type="EMBL" id="FQXE01000008">
    <property type="protein sequence ID" value="SHI07849.1"/>
    <property type="molecule type" value="Genomic_DNA"/>
</dbReference>
<evidence type="ECO:0000256" key="2">
    <source>
        <dbReference type="RuleBase" id="RU362097"/>
    </source>
</evidence>
<dbReference type="GO" id="GO:0015562">
    <property type="term" value="F:efflux transmembrane transporter activity"/>
    <property type="evidence" value="ECO:0007669"/>
    <property type="project" value="InterPro"/>
</dbReference>
<feature type="signal peptide" evidence="2">
    <location>
        <begin position="1"/>
        <end position="27"/>
    </location>
</feature>
<dbReference type="Proteomes" id="UP000184226">
    <property type="component" value="Unassembled WGS sequence"/>
</dbReference>
<keyword evidence="2" id="KW-0472">Membrane</keyword>
<evidence type="ECO:0000313" key="4">
    <source>
        <dbReference type="Proteomes" id="UP000184226"/>
    </source>
</evidence>
<proteinExistence type="inferred from homology"/>
<comment type="subcellular location">
    <subcellularLocation>
        <location evidence="2">Cell membrane</location>
        <topology evidence="2">Lipid-anchor</topology>
    </subcellularLocation>
</comment>
<comment type="similarity">
    <text evidence="1 2">Belongs to the outer membrane factor (OMF) (TC 1.B.17) family.</text>
</comment>
<dbReference type="Pfam" id="PF02321">
    <property type="entry name" value="OEP"/>
    <property type="match status" value="2"/>
</dbReference>
<dbReference type="OrthoDB" id="9770517at2"/>
<keyword evidence="2" id="KW-0449">Lipoprotein</keyword>
<evidence type="ECO:0000256" key="1">
    <source>
        <dbReference type="ARBA" id="ARBA00007613"/>
    </source>
</evidence>
<dbReference type="InterPro" id="IPR010131">
    <property type="entry name" value="MdtP/NodT-like"/>
</dbReference>
<keyword evidence="2" id="KW-0732">Signal</keyword>
<accession>A0A1M5Y7E0</accession>
<evidence type="ECO:0000313" key="3">
    <source>
        <dbReference type="EMBL" id="SHI07849.1"/>
    </source>
</evidence>
<dbReference type="STRING" id="658167.SAMN04488135_108119"/>
<reference evidence="3 4" key="1">
    <citation type="submission" date="2016-11" db="EMBL/GenBank/DDBJ databases">
        <authorList>
            <person name="Jaros S."/>
            <person name="Januszkiewicz K."/>
            <person name="Wedrychowicz H."/>
        </authorList>
    </citation>
    <scope>NUCLEOTIDE SEQUENCE [LARGE SCALE GENOMIC DNA]</scope>
    <source>
        <strain evidence="3 4">CGMCC 1.10190</strain>
    </source>
</reference>
<keyword evidence="2" id="KW-0564">Palmitate</keyword>
<feature type="chain" id="PRO_5011830079" evidence="2">
    <location>
        <begin position="28"/>
        <end position="474"/>
    </location>
</feature>
<dbReference type="InterPro" id="IPR003423">
    <property type="entry name" value="OMP_efflux"/>
</dbReference>
<dbReference type="RefSeq" id="WP_073104374.1">
    <property type="nucleotide sequence ID" value="NZ_FQXE01000008.1"/>
</dbReference>
<dbReference type="SUPFAM" id="SSF56954">
    <property type="entry name" value="Outer membrane efflux proteins (OEP)"/>
    <property type="match status" value="1"/>
</dbReference>
<keyword evidence="4" id="KW-1185">Reference proteome</keyword>
<dbReference type="PANTHER" id="PTHR30203:SF32">
    <property type="entry name" value="CATION EFFLUX SYSTEM PROTEIN CUSC"/>
    <property type="match status" value="1"/>
</dbReference>
<sequence length="474" mass="50891">MKSQNTQGAALLIAAALILPGCSLAPAHERPPLPVPDAWPAGLAASGVPSPAASADEIAWEDFFQDDRLKQLIRLALDNNRDLRVAALNIDRARALYRVQAADRLPGVSAAVDGSRQRIPGDLAPGGSPVISRSDAVGVGVTSFELDFFGRVRNLNAAALERYLATEEARRSAHIALIAEVARTYEALIADKQLLALSRRTIESRGDSYLRQRDLRRQGASSEYDLRQSESLLEAARATLAQQSRQKSLDENALALLVGANLDQALLPGDDARGGRNALADIPVGLPSDLLAARPDIRQREALLRAENANIGAARAAFFPRIALTGSLGTASSELSGLFDPGSGAWSFMPRLVLPIFDGGRNRAGLGVAKADRGIAIAQYEKAIQEAFREVADALAGRATLSAQRDAVRAQEAAEQVRFDLSRQRYEAGYSSYLEFLDAQRELFAVQQQAIAVGLAELQNRIGLYKALGGGWKK</sequence>
<gene>
    <name evidence="3" type="ORF">SAMN04488135_108119</name>
</gene>